<dbReference type="Gene3D" id="3.90.550.10">
    <property type="entry name" value="Spore Coat Polysaccharide Biosynthesis Protein SpsA, Chain A"/>
    <property type="match status" value="1"/>
</dbReference>
<dbReference type="PANTHER" id="PTHR43685:SF2">
    <property type="entry name" value="GLYCOSYLTRANSFERASE 2-LIKE DOMAIN-CONTAINING PROTEIN"/>
    <property type="match status" value="1"/>
</dbReference>
<reference evidence="2 3" key="1">
    <citation type="submission" date="2020-10" db="EMBL/GenBank/DDBJ databases">
        <title>Myceligenerans pegani sp. nov., an endophytic actinomycete isolated from Peganum harmala L. in Xinjiang, China.</title>
        <authorList>
            <person name="Xin L."/>
        </authorList>
    </citation>
    <scope>NUCLEOTIDE SEQUENCE [LARGE SCALE GENOMIC DNA]</scope>
    <source>
        <strain evidence="2 3">TRM65318</strain>
    </source>
</reference>
<proteinExistence type="predicted"/>
<dbReference type="EMBL" id="JADAQT010000084">
    <property type="protein sequence ID" value="MBE1876369.1"/>
    <property type="molecule type" value="Genomic_DNA"/>
</dbReference>
<feature type="domain" description="Glycosyltransferase 2-like" evidence="1">
    <location>
        <begin position="25"/>
        <end position="139"/>
    </location>
</feature>
<dbReference type="RefSeq" id="WP_192862937.1">
    <property type="nucleotide sequence ID" value="NZ_JADAQT010000084.1"/>
</dbReference>
<keyword evidence="3" id="KW-1185">Reference proteome</keyword>
<name>A0ABR9MZM1_9MICO</name>
<dbReference type="InterPro" id="IPR001173">
    <property type="entry name" value="Glyco_trans_2-like"/>
</dbReference>
<evidence type="ECO:0000313" key="3">
    <source>
        <dbReference type="Proteomes" id="UP000625527"/>
    </source>
</evidence>
<dbReference type="Proteomes" id="UP000625527">
    <property type="component" value="Unassembled WGS sequence"/>
</dbReference>
<dbReference type="PANTHER" id="PTHR43685">
    <property type="entry name" value="GLYCOSYLTRANSFERASE"/>
    <property type="match status" value="1"/>
</dbReference>
<evidence type="ECO:0000313" key="2">
    <source>
        <dbReference type="EMBL" id="MBE1876369.1"/>
    </source>
</evidence>
<organism evidence="2 3">
    <name type="scientific">Myceligenerans pegani</name>
    <dbReference type="NCBI Taxonomy" id="2776917"/>
    <lineage>
        <taxon>Bacteria</taxon>
        <taxon>Bacillati</taxon>
        <taxon>Actinomycetota</taxon>
        <taxon>Actinomycetes</taxon>
        <taxon>Micrococcales</taxon>
        <taxon>Promicromonosporaceae</taxon>
        <taxon>Myceligenerans</taxon>
    </lineage>
</organism>
<dbReference type="Pfam" id="PF00535">
    <property type="entry name" value="Glycos_transf_2"/>
    <property type="match status" value="1"/>
</dbReference>
<protein>
    <submittedName>
        <fullName evidence="2">Glycosyltransferase family 2 protein</fullName>
    </submittedName>
</protein>
<dbReference type="InterPro" id="IPR029044">
    <property type="entry name" value="Nucleotide-diphossugar_trans"/>
</dbReference>
<sequence length="370" mass="39355">MVHEPQADLVGGPRSAGPARTPLLSVVLVTKDEDDRVAETVWSVLHQSLAELELVAVDRGSLDDTPAILSAAATDPRLRRVDAAGASRGAARDLGVARSRGTYVMFADADGTLPEHACAAAVARARETGAEMVVGGHVMFAPRRLTASAAPAVGRGRAGWNRLVDRAAWHAAGLAFAPTEHADDLLVTLRADLTLRREVLDDPVQIRRARVGRAPAERAALARDYVTQELACLAEVRHRRSPALLTTYLEGVLVTDLWSQLPALLEPDASADAELDAAREAAVHLVRAAPAAVWRHLPADRLRVYTPLRHRRWARAAAVFRPRPRPGTLAGRARARAERTVLAAVGGAEALMRGAARTAPPAGRNGGAAS</sequence>
<accession>A0ABR9MZM1</accession>
<dbReference type="InterPro" id="IPR050834">
    <property type="entry name" value="Glycosyltransf_2"/>
</dbReference>
<dbReference type="CDD" id="cd00761">
    <property type="entry name" value="Glyco_tranf_GTA_type"/>
    <property type="match status" value="1"/>
</dbReference>
<evidence type="ECO:0000259" key="1">
    <source>
        <dbReference type="Pfam" id="PF00535"/>
    </source>
</evidence>
<comment type="caution">
    <text evidence="2">The sequence shown here is derived from an EMBL/GenBank/DDBJ whole genome shotgun (WGS) entry which is preliminary data.</text>
</comment>
<dbReference type="SUPFAM" id="SSF53448">
    <property type="entry name" value="Nucleotide-diphospho-sugar transferases"/>
    <property type="match status" value="1"/>
</dbReference>
<gene>
    <name evidence="2" type="ORF">IHE71_11690</name>
</gene>